<dbReference type="NCBIfam" id="TIGR02532">
    <property type="entry name" value="IV_pilin_GFxxxE"/>
    <property type="match status" value="1"/>
</dbReference>
<evidence type="ECO:0000256" key="9">
    <source>
        <dbReference type="ARBA" id="ARBA00025772"/>
    </source>
</evidence>
<dbReference type="InterPro" id="IPR045584">
    <property type="entry name" value="Pilin-like"/>
</dbReference>
<evidence type="ECO:0000256" key="8">
    <source>
        <dbReference type="ARBA" id="ARBA00023136"/>
    </source>
</evidence>
<sequence>MIGNYRRNVRSRAGFTMMELVITIGVLAVIVAVVLPAAATVNGRSVSAAGRVLTSDLRLARSMALRHNASVAVVFDLDENKYLIEPRNGATLSLPTLSIGHTGGSDYEIDLDQIGEATLGGVFTRESESDVTELVFLPTGALDATGSEDIVVWLSEGSNPRITFVRLRVCWITGNIWTGGPWLWDDDARDHLIAEEP</sequence>
<evidence type="ECO:0000256" key="6">
    <source>
        <dbReference type="ARBA" id="ARBA00022692"/>
    </source>
</evidence>
<evidence type="ECO:0000313" key="13">
    <source>
        <dbReference type="Proteomes" id="UP000319976"/>
    </source>
</evidence>
<dbReference type="Pfam" id="PF12019">
    <property type="entry name" value="GspH"/>
    <property type="match status" value="1"/>
</dbReference>
<dbReference type="GO" id="GO:0015628">
    <property type="term" value="P:protein secretion by the type II secretion system"/>
    <property type="evidence" value="ECO:0007669"/>
    <property type="project" value="InterPro"/>
</dbReference>
<dbReference type="InterPro" id="IPR022346">
    <property type="entry name" value="T2SS_GspH"/>
</dbReference>
<keyword evidence="8" id="KW-0472">Membrane</keyword>
<dbReference type="EMBL" id="CP036316">
    <property type="protein sequence ID" value="QDT66974.1"/>
    <property type="molecule type" value="Genomic_DNA"/>
</dbReference>
<dbReference type="RefSeq" id="WP_145266557.1">
    <property type="nucleotide sequence ID" value="NZ_CP036316.1"/>
</dbReference>
<reference evidence="12 13" key="1">
    <citation type="submission" date="2019-02" db="EMBL/GenBank/DDBJ databases">
        <title>Deep-cultivation of Planctomycetes and their phenomic and genomic characterization uncovers novel biology.</title>
        <authorList>
            <person name="Wiegand S."/>
            <person name="Jogler M."/>
            <person name="Boedeker C."/>
            <person name="Pinto D."/>
            <person name="Vollmers J."/>
            <person name="Rivas-Marin E."/>
            <person name="Kohn T."/>
            <person name="Peeters S.H."/>
            <person name="Heuer A."/>
            <person name="Rast P."/>
            <person name="Oberbeckmann S."/>
            <person name="Bunk B."/>
            <person name="Jeske O."/>
            <person name="Meyerdierks A."/>
            <person name="Storesund J.E."/>
            <person name="Kallscheuer N."/>
            <person name="Luecker S."/>
            <person name="Lage O.M."/>
            <person name="Pohl T."/>
            <person name="Merkel B.J."/>
            <person name="Hornburger P."/>
            <person name="Mueller R.-W."/>
            <person name="Bruemmer F."/>
            <person name="Labrenz M."/>
            <person name="Spormann A.M."/>
            <person name="Op den Camp H."/>
            <person name="Overmann J."/>
            <person name="Amann R."/>
            <person name="Jetten M.S.M."/>
            <person name="Mascher T."/>
            <person name="Medema M.H."/>
            <person name="Devos D.P."/>
            <person name="Kaster A.-K."/>
            <person name="Ovreas L."/>
            <person name="Rohde M."/>
            <person name="Galperin M.Y."/>
            <person name="Jogler C."/>
        </authorList>
    </citation>
    <scope>NUCLEOTIDE SEQUENCE [LARGE SCALE GENOMIC DNA]</scope>
    <source>
        <strain evidence="12 13">V22</strain>
    </source>
</reference>
<keyword evidence="13" id="KW-1185">Reference proteome</keyword>
<gene>
    <name evidence="12" type="ORF">V22_42460</name>
</gene>
<evidence type="ECO:0000313" key="12">
    <source>
        <dbReference type="EMBL" id="QDT66974.1"/>
    </source>
</evidence>
<evidence type="ECO:0000256" key="10">
    <source>
        <dbReference type="ARBA" id="ARBA00030775"/>
    </source>
</evidence>
<keyword evidence="7" id="KW-1133">Transmembrane helix</keyword>
<proteinExistence type="inferred from homology"/>
<dbReference type="GO" id="GO:0005886">
    <property type="term" value="C:plasma membrane"/>
    <property type="evidence" value="ECO:0007669"/>
    <property type="project" value="UniProtKB-SubCell"/>
</dbReference>
<dbReference type="Proteomes" id="UP000319976">
    <property type="component" value="Chromosome"/>
</dbReference>
<keyword evidence="4" id="KW-0488">Methylation</keyword>
<dbReference type="GO" id="GO:0015627">
    <property type="term" value="C:type II protein secretion system complex"/>
    <property type="evidence" value="ECO:0007669"/>
    <property type="project" value="InterPro"/>
</dbReference>
<evidence type="ECO:0000259" key="11">
    <source>
        <dbReference type="Pfam" id="PF12019"/>
    </source>
</evidence>
<keyword evidence="6" id="KW-0812">Transmembrane</keyword>
<dbReference type="Gene3D" id="3.30.700.10">
    <property type="entry name" value="Glycoprotein, Type 4 Pilin"/>
    <property type="match status" value="1"/>
</dbReference>
<dbReference type="AlphaFoldDB" id="A0A517TF24"/>
<keyword evidence="5" id="KW-0997">Cell inner membrane</keyword>
<evidence type="ECO:0000256" key="7">
    <source>
        <dbReference type="ARBA" id="ARBA00022989"/>
    </source>
</evidence>
<comment type="subcellular location">
    <subcellularLocation>
        <location evidence="1">Cell inner membrane</location>
        <topology evidence="1">Single-pass membrane protein</topology>
    </subcellularLocation>
</comment>
<evidence type="ECO:0000256" key="5">
    <source>
        <dbReference type="ARBA" id="ARBA00022519"/>
    </source>
</evidence>
<evidence type="ECO:0000256" key="2">
    <source>
        <dbReference type="ARBA" id="ARBA00021549"/>
    </source>
</evidence>
<dbReference type="SUPFAM" id="SSF54523">
    <property type="entry name" value="Pili subunits"/>
    <property type="match status" value="1"/>
</dbReference>
<accession>A0A517TF24</accession>
<evidence type="ECO:0000256" key="4">
    <source>
        <dbReference type="ARBA" id="ARBA00022481"/>
    </source>
</evidence>
<dbReference type="KEGG" id="chya:V22_42460"/>
<organism evidence="12 13">
    <name type="scientific">Calycomorphotria hydatis</name>
    <dbReference type="NCBI Taxonomy" id="2528027"/>
    <lineage>
        <taxon>Bacteria</taxon>
        <taxon>Pseudomonadati</taxon>
        <taxon>Planctomycetota</taxon>
        <taxon>Planctomycetia</taxon>
        <taxon>Planctomycetales</taxon>
        <taxon>Planctomycetaceae</taxon>
        <taxon>Calycomorphotria</taxon>
    </lineage>
</organism>
<comment type="similarity">
    <text evidence="9">Belongs to the GSP H family.</text>
</comment>
<name>A0A517TF24_9PLAN</name>
<feature type="domain" description="General secretion pathway GspH" evidence="11">
    <location>
        <begin position="51"/>
        <end position="146"/>
    </location>
</feature>
<keyword evidence="3" id="KW-1003">Cell membrane</keyword>
<evidence type="ECO:0000256" key="3">
    <source>
        <dbReference type="ARBA" id="ARBA00022475"/>
    </source>
</evidence>
<dbReference type="InterPro" id="IPR012902">
    <property type="entry name" value="N_methyl_site"/>
</dbReference>
<evidence type="ECO:0000256" key="1">
    <source>
        <dbReference type="ARBA" id="ARBA00004377"/>
    </source>
</evidence>
<dbReference type="OrthoDB" id="280247at2"/>
<protein>
    <recommendedName>
        <fullName evidence="2">Type II secretion system protein H</fullName>
    </recommendedName>
    <alternativeName>
        <fullName evidence="10">General secretion pathway protein H</fullName>
    </alternativeName>
</protein>